<keyword evidence="3" id="KW-1185">Reference proteome</keyword>
<dbReference type="EMBL" id="JANPWB010000010">
    <property type="protein sequence ID" value="KAJ1135283.1"/>
    <property type="molecule type" value="Genomic_DNA"/>
</dbReference>
<evidence type="ECO:0000313" key="3">
    <source>
        <dbReference type="Proteomes" id="UP001066276"/>
    </source>
</evidence>
<proteinExistence type="predicted"/>
<protein>
    <submittedName>
        <fullName evidence="2">Uncharacterized protein</fullName>
    </submittedName>
</protein>
<feature type="region of interest" description="Disordered" evidence="1">
    <location>
        <begin position="50"/>
        <end position="100"/>
    </location>
</feature>
<name>A0AAV7QAP5_PLEWA</name>
<evidence type="ECO:0000256" key="1">
    <source>
        <dbReference type="SAM" id="MobiDB-lite"/>
    </source>
</evidence>
<accession>A0AAV7QAP5</accession>
<evidence type="ECO:0000313" key="2">
    <source>
        <dbReference type="EMBL" id="KAJ1135283.1"/>
    </source>
</evidence>
<dbReference type="Proteomes" id="UP001066276">
    <property type="component" value="Chromosome 6"/>
</dbReference>
<comment type="caution">
    <text evidence="2">The sequence shown here is derived from an EMBL/GenBank/DDBJ whole genome shotgun (WGS) entry which is preliminary data.</text>
</comment>
<feature type="compositionally biased region" description="Polar residues" evidence="1">
    <location>
        <begin position="54"/>
        <end position="66"/>
    </location>
</feature>
<gene>
    <name evidence="2" type="ORF">NDU88_001724</name>
</gene>
<sequence length="114" mass="12653">MEAAHTHAVIAWLPAPLGDWRCWQPLACNPPPWQPVPACLHPRRLNLEMAAETRGNSAQGASASTWGPSSSLPGKRKPPPLPAPRRCPSGQMPPFARRKDARLYQRQTVYLSRQ</sequence>
<reference evidence="2" key="1">
    <citation type="journal article" date="2022" name="bioRxiv">
        <title>Sequencing and chromosome-scale assembly of the giantPleurodeles waltlgenome.</title>
        <authorList>
            <person name="Brown T."/>
            <person name="Elewa A."/>
            <person name="Iarovenko S."/>
            <person name="Subramanian E."/>
            <person name="Araus A.J."/>
            <person name="Petzold A."/>
            <person name="Susuki M."/>
            <person name="Suzuki K.-i.T."/>
            <person name="Hayashi T."/>
            <person name="Toyoda A."/>
            <person name="Oliveira C."/>
            <person name="Osipova E."/>
            <person name="Leigh N.D."/>
            <person name="Simon A."/>
            <person name="Yun M.H."/>
        </authorList>
    </citation>
    <scope>NUCLEOTIDE SEQUENCE</scope>
    <source>
        <strain evidence="2">20211129_DDA</strain>
        <tissue evidence="2">Liver</tissue>
    </source>
</reference>
<organism evidence="2 3">
    <name type="scientific">Pleurodeles waltl</name>
    <name type="common">Iberian ribbed newt</name>
    <dbReference type="NCBI Taxonomy" id="8319"/>
    <lineage>
        <taxon>Eukaryota</taxon>
        <taxon>Metazoa</taxon>
        <taxon>Chordata</taxon>
        <taxon>Craniata</taxon>
        <taxon>Vertebrata</taxon>
        <taxon>Euteleostomi</taxon>
        <taxon>Amphibia</taxon>
        <taxon>Batrachia</taxon>
        <taxon>Caudata</taxon>
        <taxon>Salamandroidea</taxon>
        <taxon>Salamandridae</taxon>
        <taxon>Pleurodelinae</taxon>
        <taxon>Pleurodeles</taxon>
    </lineage>
</organism>
<dbReference type="AlphaFoldDB" id="A0AAV7QAP5"/>